<evidence type="ECO:0000256" key="4">
    <source>
        <dbReference type="ARBA" id="ARBA00023136"/>
    </source>
</evidence>
<reference evidence="7 8" key="1">
    <citation type="submission" date="2014-06" db="EMBL/GenBank/DDBJ databases">
        <authorList>
            <person name="Swart Estienne"/>
        </authorList>
    </citation>
    <scope>NUCLEOTIDE SEQUENCE [LARGE SCALE GENOMIC DNA]</scope>
    <source>
        <strain evidence="7 8">130c</strain>
    </source>
</reference>
<feature type="compositionally biased region" description="Low complexity" evidence="5">
    <location>
        <begin position="265"/>
        <end position="282"/>
    </location>
</feature>
<evidence type="ECO:0000313" key="8">
    <source>
        <dbReference type="Proteomes" id="UP000039865"/>
    </source>
</evidence>
<keyword evidence="8" id="KW-1185">Reference proteome</keyword>
<proteinExistence type="predicted"/>
<sequence>MPKLPQISMPSFKRPEIVQQQIEKYNQFTSQYSGLFQVPNIARELFIVIILLMIQFDVIPPVWTLVTSNLLDTNLVYLCLNLYILQHFMKELDNIWTKKQLYSLLIYVSIFTGLFEISWFHIKQNFTLFVKSYQILPQVYLGLFMLVQFLFELDQDLRLISSFYVSWFFLRFFMKNKLNSTQVGDQTLNFSLHTFFPEYIQENLMKVCDKFQDISDKIWIISIIQNRLRSPLQNSDPNVRKKALENLDEEIKQLTGKKSEDNDEGTVQGQGQNTNTTITGQTSVSKRRKNSESQMQFNDQGDEDFSDIEIKIKEELRKE</sequence>
<organism evidence="7 8">
    <name type="scientific">Stylonychia lemnae</name>
    <name type="common">Ciliate</name>
    <dbReference type="NCBI Taxonomy" id="5949"/>
    <lineage>
        <taxon>Eukaryota</taxon>
        <taxon>Sar</taxon>
        <taxon>Alveolata</taxon>
        <taxon>Ciliophora</taxon>
        <taxon>Intramacronucleata</taxon>
        <taxon>Spirotrichea</taxon>
        <taxon>Stichotrichia</taxon>
        <taxon>Sporadotrichida</taxon>
        <taxon>Oxytrichidae</taxon>
        <taxon>Stylonychinae</taxon>
        <taxon>Stylonychia</taxon>
    </lineage>
</organism>
<evidence type="ECO:0000256" key="6">
    <source>
        <dbReference type="SAM" id="Phobius"/>
    </source>
</evidence>
<dbReference type="EMBL" id="CCKQ01009245">
    <property type="protein sequence ID" value="CDW80713.1"/>
    <property type="molecule type" value="Genomic_DNA"/>
</dbReference>
<evidence type="ECO:0000313" key="7">
    <source>
        <dbReference type="EMBL" id="CDW80713.1"/>
    </source>
</evidence>
<protein>
    <recommendedName>
        <fullName evidence="9">Transmembrane protein</fullName>
    </recommendedName>
</protein>
<evidence type="ECO:0000256" key="5">
    <source>
        <dbReference type="SAM" id="MobiDB-lite"/>
    </source>
</evidence>
<dbReference type="InParanoid" id="A0A078AIS6"/>
<dbReference type="GO" id="GO:0005794">
    <property type="term" value="C:Golgi apparatus"/>
    <property type="evidence" value="ECO:0007669"/>
    <property type="project" value="TreeGrafter"/>
</dbReference>
<accession>A0A078AIS6</accession>
<evidence type="ECO:0000256" key="3">
    <source>
        <dbReference type="ARBA" id="ARBA00022989"/>
    </source>
</evidence>
<dbReference type="GO" id="GO:0006890">
    <property type="term" value="P:retrograde vesicle-mediated transport, Golgi to endoplasmic reticulum"/>
    <property type="evidence" value="ECO:0007669"/>
    <property type="project" value="InterPro"/>
</dbReference>
<feature type="transmembrane region" description="Helical" evidence="6">
    <location>
        <begin position="45"/>
        <end position="63"/>
    </location>
</feature>
<comment type="subcellular location">
    <subcellularLocation>
        <location evidence="1">Membrane</location>
        <topology evidence="1">Multi-pass membrane protein</topology>
    </subcellularLocation>
</comment>
<feature type="transmembrane region" description="Helical" evidence="6">
    <location>
        <begin position="101"/>
        <end position="120"/>
    </location>
</feature>
<dbReference type="Pfam" id="PF08551">
    <property type="entry name" value="DUF1751"/>
    <property type="match status" value="1"/>
</dbReference>
<keyword evidence="3 6" id="KW-1133">Transmembrane helix</keyword>
<evidence type="ECO:0000256" key="2">
    <source>
        <dbReference type="ARBA" id="ARBA00022692"/>
    </source>
</evidence>
<dbReference type="AlphaFoldDB" id="A0A078AIS6"/>
<evidence type="ECO:0000256" key="1">
    <source>
        <dbReference type="ARBA" id="ARBA00004141"/>
    </source>
</evidence>
<feature type="transmembrane region" description="Helical" evidence="6">
    <location>
        <begin position="132"/>
        <end position="151"/>
    </location>
</feature>
<keyword evidence="4 6" id="KW-0472">Membrane</keyword>
<dbReference type="GO" id="GO:0016020">
    <property type="term" value="C:membrane"/>
    <property type="evidence" value="ECO:0007669"/>
    <property type="project" value="UniProtKB-SubCell"/>
</dbReference>
<dbReference type="PANTHER" id="PTHR13377:SF3">
    <property type="entry name" value="TRANSMEMBRANE PROTEIN 115"/>
    <property type="match status" value="1"/>
</dbReference>
<keyword evidence="2 6" id="KW-0812">Transmembrane</keyword>
<dbReference type="PANTHER" id="PTHR13377">
    <property type="entry name" value="PLACENTAL PROTEIN 6"/>
    <property type="match status" value="1"/>
</dbReference>
<evidence type="ECO:0008006" key="9">
    <source>
        <dbReference type="Google" id="ProtNLM"/>
    </source>
</evidence>
<name>A0A078AIS6_STYLE</name>
<dbReference type="Proteomes" id="UP000039865">
    <property type="component" value="Unassembled WGS sequence"/>
</dbReference>
<dbReference type="InterPro" id="IPR013861">
    <property type="entry name" value="TMEM115/Pdh1/Rbl19"/>
</dbReference>
<dbReference type="OrthoDB" id="73612at2759"/>
<gene>
    <name evidence="7" type="primary">Contig15362.g16374</name>
    <name evidence="7" type="ORF">STYLEM_9717</name>
</gene>
<feature type="region of interest" description="Disordered" evidence="5">
    <location>
        <begin position="253"/>
        <end position="306"/>
    </location>
</feature>